<sequence length="368" mass="41351">MVFVMEERVLLIYLHTIDRVGWKTIERIMTSLESLHLLFDFAPLELSMLSGIDLTNAERIIASFTKENIIQFQEKMIEWKRNGIQILTANDENYPRLLKEIAQPPWVLYSMGNLDLIHESSIAIVGTRNPTSYGVTVTEKLAKELTTYGWTVVSGMARGIDRVAHEATLESNGSTIAVLGCGIDIVYPKEHQRLYRRIINDGLIVSEYPPGTPPVPGFFPQRNRIISGLSYGTIVVEASLKSGSLITVQHALDQSREVFAVPGSITSKQSLGTNSLIQQGAKLIQTVDDVNQEFPYLNQTQKRSIRSESIKLTKNEEKVYSLVTDKIHIDEILSRSHLGLSDVYECLLSLQIKGKIKQIPGGYYRKNT</sequence>
<gene>
    <name evidence="4" type="ORF">EDD72_1078</name>
</gene>
<reference evidence="4 5" key="1">
    <citation type="submission" date="2019-03" db="EMBL/GenBank/DDBJ databases">
        <title>Genomic Encyclopedia of Type Strains, Phase IV (KMG-IV): sequencing the most valuable type-strain genomes for metagenomic binning, comparative biology and taxonomic classification.</title>
        <authorList>
            <person name="Goeker M."/>
        </authorList>
    </citation>
    <scope>NUCLEOTIDE SEQUENCE [LARGE SCALE GENOMIC DNA]</scope>
    <source>
        <strain evidence="4 5">DSM 23802</strain>
    </source>
</reference>
<dbReference type="NCBIfam" id="TIGR00732">
    <property type="entry name" value="dprA"/>
    <property type="match status" value="1"/>
</dbReference>
<dbReference type="InterPro" id="IPR057666">
    <property type="entry name" value="DrpA_SLOG"/>
</dbReference>
<organism evidence="4 5">
    <name type="scientific">Tepidibacillus fermentans</name>
    <dbReference type="NCBI Taxonomy" id="1281767"/>
    <lineage>
        <taxon>Bacteria</taxon>
        <taxon>Bacillati</taxon>
        <taxon>Bacillota</taxon>
        <taxon>Bacilli</taxon>
        <taxon>Bacillales</taxon>
        <taxon>Bacillaceae</taxon>
        <taxon>Tepidibacillus</taxon>
    </lineage>
</organism>
<dbReference type="EMBL" id="SMAB01000007">
    <property type="protein sequence ID" value="TCS82925.1"/>
    <property type="molecule type" value="Genomic_DNA"/>
</dbReference>
<comment type="similarity">
    <text evidence="1">Belongs to the DprA/Smf family.</text>
</comment>
<dbReference type="Proteomes" id="UP000295788">
    <property type="component" value="Unassembled WGS sequence"/>
</dbReference>
<keyword evidence="5" id="KW-1185">Reference proteome</keyword>
<dbReference type="GO" id="GO:0009294">
    <property type="term" value="P:DNA-mediated transformation"/>
    <property type="evidence" value="ECO:0007669"/>
    <property type="project" value="InterPro"/>
</dbReference>
<comment type="caution">
    <text evidence="4">The sequence shown here is derived from an EMBL/GenBank/DDBJ whole genome shotgun (WGS) entry which is preliminary data.</text>
</comment>
<dbReference type="PANTHER" id="PTHR43022:SF1">
    <property type="entry name" value="PROTEIN SMF"/>
    <property type="match status" value="1"/>
</dbReference>
<evidence type="ECO:0000259" key="3">
    <source>
        <dbReference type="Pfam" id="PF17782"/>
    </source>
</evidence>
<dbReference type="InterPro" id="IPR041614">
    <property type="entry name" value="DprA_WH"/>
</dbReference>
<dbReference type="InterPro" id="IPR036388">
    <property type="entry name" value="WH-like_DNA-bd_sf"/>
</dbReference>
<feature type="domain" description="DprA winged helix" evidence="3">
    <location>
        <begin position="324"/>
        <end position="362"/>
    </location>
</feature>
<dbReference type="InterPro" id="IPR003488">
    <property type="entry name" value="DprA"/>
</dbReference>
<accession>A0A4R3KHI4</accession>
<dbReference type="Pfam" id="PF02481">
    <property type="entry name" value="DNA_processg_A"/>
    <property type="match status" value="1"/>
</dbReference>
<dbReference type="InterPro" id="IPR010994">
    <property type="entry name" value="RuvA_2-like"/>
</dbReference>
<dbReference type="Gene3D" id="3.40.50.450">
    <property type="match status" value="1"/>
</dbReference>
<protein>
    <submittedName>
        <fullName evidence="4">DNA processing protein</fullName>
    </submittedName>
</protein>
<evidence type="ECO:0000259" key="2">
    <source>
        <dbReference type="Pfam" id="PF02481"/>
    </source>
</evidence>
<evidence type="ECO:0000313" key="5">
    <source>
        <dbReference type="Proteomes" id="UP000295788"/>
    </source>
</evidence>
<evidence type="ECO:0000256" key="1">
    <source>
        <dbReference type="ARBA" id="ARBA00006525"/>
    </source>
</evidence>
<proteinExistence type="inferred from homology"/>
<dbReference type="Pfam" id="PF17782">
    <property type="entry name" value="WHD_DprA"/>
    <property type="match status" value="1"/>
</dbReference>
<dbReference type="AlphaFoldDB" id="A0A4R3KHI4"/>
<evidence type="ECO:0000313" key="4">
    <source>
        <dbReference type="EMBL" id="TCS82925.1"/>
    </source>
</evidence>
<feature type="domain" description="Smf/DprA SLOG" evidence="2">
    <location>
        <begin position="86"/>
        <end position="294"/>
    </location>
</feature>
<name>A0A4R3KHI4_9BACI</name>
<dbReference type="SUPFAM" id="SSF102405">
    <property type="entry name" value="MCP/YpsA-like"/>
    <property type="match status" value="1"/>
</dbReference>
<dbReference type="PANTHER" id="PTHR43022">
    <property type="entry name" value="PROTEIN SMF"/>
    <property type="match status" value="1"/>
</dbReference>
<dbReference type="OrthoDB" id="9785707at2"/>
<dbReference type="SUPFAM" id="SSF47781">
    <property type="entry name" value="RuvA domain 2-like"/>
    <property type="match status" value="1"/>
</dbReference>
<dbReference type="RefSeq" id="WP_132768267.1">
    <property type="nucleotide sequence ID" value="NZ_SMAB01000007.1"/>
</dbReference>
<dbReference type="Gene3D" id="1.10.10.10">
    <property type="entry name" value="Winged helix-like DNA-binding domain superfamily/Winged helix DNA-binding domain"/>
    <property type="match status" value="1"/>
</dbReference>